<gene>
    <name evidence="2" type="ORF">EC9_03230</name>
</gene>
<dbReference type="RefSeq" id="WP_145341774.1">
    <property type="nucleotide sequence ID" value="NZ_CP036261.1"/>
</dbReference>
<dbReference type="EMBL" id="CP036261">
    <property type="protein sequence ID" value="QDS86164.1"/>
    <property type="molecule type" value="Genomic_DNA"/>
</dbReference>
<organism evidence="2 3">
    <name type="scientific">Rosistilla ulvae</name>
    <dbReference type="NCBI Taxonomy" id="1930277"/>
    <lineage>
        <taxon>Bacteria</taxon>
        <taxon>Pseudomonadati</taxon>
        <taxon>Planctomycetota</taxon>
        <taxon>Planctomycetia</taxon>
        <taxon>Pirellulales</taxon>
        <taxon>Pirellulaceae</taxon>
        <taxon>Rosistilla</taxon>
    </lineage>
</organism>
<name>A0A517LU64_9BACT</name>
<keyword evidence="1" id="KW-0472">Membrane</keyword>
<proteinExistence type="predicted"/>
<keyword evidence="1" id="KW-0812">Transmembrane</keyword>
<sequence>MKENPYIVPAAERVNSPRKYSLGCLFAAAATASLATALATLIFAAVYWAAFLSPTALDGTFTVDRYSEGR</sequence>
<evidence type="ECO:0000313" key="2">
    <source>
        <dbReference type="EMBL" id="QDS86164.1"/>
    </source>
</evidence>
<keyword evidence="1" id="KW-1133">Transmembrane helix</keyword>
<reference evidence="2 3" key="1">
    <citation type="submission" date="2019-02" db="EMBL/GenBank/DDBJ databases">
        <title>Deep-cultivation of Planctomycetes and their phenomic and genomic characterization uncovers novel biology.</title>
        <authorList>
            <person name="Wiegand S."/>
            <person name="Jogler M."/>
            <person name="Boedeker C."/>
            <person name="Pinto D."/>
            <person name="Vollmers J."/>
            <person name="Rivas-Marin E."/>
            <person name="Kohn T."/>
            <person name="Peeters S.H."/>
            <person name="Heuer A."/>
            <person name="Rast P."/>
            <person name="Oberbeckmann S."/>
            <person name="Bunk B."/>
            <person name="Jeske O."/>
            <person name="Meyerdierks A."/>
            <person name="Storesund J.E."/>
            <person name="Kallscheuer N."/>
            <person name="Luecker S."/>
            <person name="Lage O.M."/>
            <person name="Pohl T."/>
            <person name="Merkel B.J."/>
            <person name="Hornburger P."/>
            <person name="Mueller R.-W."/>
            <person name="Bruemmer F."/>
            <person name="Labrenz M."/>
            <person name="Spormann A.M."/>
            <person name="Op den Camp H."/>
            <person name="Overmann J."/>
            <person name="Amann R."/>
            <person name="Jetten M.S.M."/>
            <person name="Mascher T."/>
            <person name="Medema M.H."/>
            <person name="Devos D.P."/>
            <person name="Kaster A.-K."/>
            <person name="Ovreas L."/>
            <person name="Rohde M."/>
            <person name="Galperin M.Y."/>
            <person name="Jogler C."/>
        </authorList>
    </citation>
    <scope>NUCLEOTIDE SEQUENCE [LARGE SCALE GENOMIC DNA]</scope>
    <source>
        <strain evidence="2 3">EC9</strain>
    </source>
</reference>
<dbReference type="Proteomes" id="UP000319557">
    <property type="component" value="Chromosome"/>
</dbReference>
<evidence type="ECO:0000313" key="3">
    <source>
        <dbReference type="Proteomes" id="UP000319557"/>
    </source>
</evidence>
<protein>
    <submittedName>
        <fullName evidence="2">Uncharacterized protein</fullName>
    </submittedName>
</protein>
<evidence type="ECO:0000256" key="1">
    <source>
        <dbReference type="SAM" id="Phobius"/>
    </source>
</evidence>
<dbReference type="KEGG" id="ruv:EC9_03230"/>
<dbReference type="AlphaFoldDB" id="A0A517LU64"/>
<accession>A0A517LU64</accession>
<keyword evidence="3" id="KW-1185">Reference proteome</keyword>
<feature type="transmembrane region" description="Helical" evidence="1">
    <location>
        <begin position="20"/>
        <end position="50"/>
    </location>
</feature>